<dbReference type="GO" id="GO:0005778">
    <property type="term" value="C:peroxisomal membrane"/>
    <property type="evidence" value="ECO:0007669"/>
    <property type="project" value="TreeGrafter"/>
</dbReference>
<dbReference type="KEGG" id="lak:106166551"/>
<dbReference type="Proteomes" id="UP000085678">
    <property type="component" value="Unplaced"/>
</dbReference>
<dbReference type="GO" id="GO:0045046">
    <property type="term" value="P:protein import into peroxisome membrane"/>
    <property type="evidence" value="ECO:0007669"/>
    <property type="project" value="TreeGrafter"/>
</dbReference>
<name>A0A1S3IQX5_LINAN</name>
<evidence type="ECO:0000256" key="1">
    <source>
        <dbReference type="ARBA" id="ARBA00006326"/>
    </source>
</evidence>
<dbReference type="PANTHER" id="PTHR12774">
    <property type="entry name" value="PEROXISOMAL BIOGENESIS FACTOR 19"/>
    <property type="match status" value="1"/>
</dbReference>
<dbReference type="Pfam" id="PF04614">
    <property type="entry name" value="Pex19"/>
    <property type="match status" value="1"/>
</dbReference>
<accession>A0A1S3IQX5</accession>
<proteinExistence type="inferred from homology"/>
<evidence type="ECO:0000313" key="4">
    <source>
        <dbReference type="RefSeq" id="XP_013400607.1"/>
    </source>
</evidence>
<sequence>MEDAMMQMMQVVFAKETMYPPLKGVLEKFSAWYEEHKNTLEQSECERHEKQIKLIGDTCRLYEEETPEDTVEVKKQRLAKIMAVSQEIGALGDLPPEVKKDMPQPKFQAGDMAGCMVM</sequence>
<dbReference type="InterPro" id="IPR038322">
    <property type="entry name" value="Pex19_C_sf"/>
</dbReference>
<dbReference type="GO" id="GO:0033328">
    <property type="term" value="F:peroxisome membrane targeting sequence binding"/>
    <property type="evidence" value="ECO:0007669"/>
    <property type="project" value="TreeGrafter"/>
</dbReference>
<reference evidence="4" key="1">
    <citation type="submission" date="2025-08" db="UniProtKB">
        <authorList>
            <consortium name="RefSeq"/>
        </authorList>
    </citation>
    <scope>IDENTIFICATION</scope>
    <source>
        <tissue evidence="4">Gonads</tissue>
    </source>
</reference>
<keyword evidence="3" id="KW-1185">Reference proteome</keyword>
<dbReference type="AlphaFoldDB" id="A0A1S3IQX5"/>
<dbReference type="Gene3D" id="1.20.120.900">
    <property type="entry name" value="Pex19, mPTS binding domain"/>
    <property type="match status" value="1"/>
</dbReference>
<protein>
    <recommendedName>
        <fullName evidence="2">Peroxin-19</fullName>
    </recommendedName>
</protein>
<gene>
    <name evidence="4" type="primary">LOC106166551</name>
</gene>
<dbReference type="GeneID" id="106166551"/>
<comment type="similarity">
    <text evidence="1">Belongs to the peroxin-19 family.</text>
</comment>
<evidence type="ECO:0000313" key="3">
    <source>
        <dbReference type="Proteomes" id="UP000085678"/>
    </source>
</evidence>
<dbReference type="RefSeq" id="XP_013400607.1">
    <property type="nucleotide sequence ID" value="XM_013545153.1"/>
</dbReference>
<dbReference type="InParanoid" id="A0A1S3IQX5"/>
<dbReference type="InterPro" id="IPR006708">
    <property type="entry name" value="Pex19"/>
</dbReference>
<organism evidence="3 4">
    <name type="scientific">Lingula anatina</name>
    <name type="common">Brachiopod</name>
    <name type="synonym">Lingula unguis</name>
    <dbReference type="NCBI Taxonomy" id="7574"/>
    <lineage>
        <taxon>Eukaryota</taxon>
        <taxon>Metazoa</taxon>
        <taxon>Spiralia</taxon>
        <taxon>Lophotrochozoa</taxon>
        <taxon>Brachiopoda</taxon>
        <taxon>Linguliformea</taxon>
        <taxon>Lingulata</taxon>
        <taxon>Lingulida</taxon>
        <taxon>Linguloidea</taxon>
        <taxon>Lingulidae</taxon>
        <taxon>Lingula</taxon>
    </lineage>
</organism>
<dbReference type="STRING" id="7574.A0A1S3IQX5"/>
<dbReference type="OrthoDB" id="21292at2759"/>
<evidence type="ECO:0000256" key="2">
    <source>
        <dbReference type="ARBA" id="ARBA00029688"/>
    </source>
</evidence>
<dbReference type="PANTHER" id="PTHR12774:SF2">
    <property type="entry name" value="PEROXISOMAL BIOGENESIS FACTOR 19"/>
    <property type="match status" value="1"/>
</dbReference>